<evidence type="ECO:0000313" key="2">
    <source>
        <dbReference type="EMBL" id="CAG6650191.1"/>
    </source>
</evidence>
<protein>
    <submittedName>
        <fullName evidence="2">Uncharacterized protein</fullName>
    </submittedName>
</protein>
<dbReference type="EMBL" id="HBUF01161190">
    <property type="protein sequence ID" value="CAG6650191.1"/>
    <property type="molecule type" value="Transcribed_RNA"/>
</dbReference>
<organism evidence="2">
    <name type="scientific">Cacopsylla melanoneura</name>
    <dbReference type="NCBI Taxonomy" id="428564"/>
    <lineage>
        <taxon>Eukaryota</taxon>
        <taxon>Metazoa</taxon>
        <taxon>Ecdysozoa</taxon>
        <taxon>Arthropoda</taxon>
        <taxon>Hexapoda</taxon>
        <taxon>Insecta</taxon>
        <taxon>Pterygota</taxon>
        <taxon>Neoptera</taxon>
        <taxon>Paraneoptera</taxon>
        <taxon>Hemiptera</taxon>
        <taxon>Sternorrhyncha</taxon>
        <taxon>Psylloidea</taxon>
        <taxon>Psyllidae</taxon>
        <taxon>Psyllinae</taxon>
        <taxon>Cacopsylla</taxon>
    </lineage>
</organism>
<dbReference type="EMBL" id="HBUF01161188">
    <property type="protein sequence ID" value="CAG6650179.1"/>
    <property type="molecule type" value="Transcribed_RNA"/>
</dbReference>
<dbReference type="EMBL" id="HBUF01161192">
    <property type="protein sequence ID" value="CAG6650203.1"/>
    <property type="molecule type" value="Transcribed_RNA"/>
</dbReference>
<dbReference type="EMBL" id="HBUF01161191">
    <property type="protein sequence ID" value="CAG6650197.1"/>
    <property type="molecule type" value="Transcribed_RNA"/>
</dbReference>
<feature type="compositionally biased region" description="Polar residues" evidence="1">
    <location>
        <begin position="40"/>
        <end position="57"/>
    </location>
</feature>
<dbReference type="EMBL" id="HBUF01161194">
    <property type="protein sequence ID" value="CAG6650215.1"/>
    <property type="molecule type" value="Transcribed_RNA"/>
</dbReference>
<accession>A0A8D8RH77</accession>
<reference evidence="2" key="1">
    <citation type="submission" date="2021-05" db="EMBL/GenBank/DDBJ databases">
        <authorList>
            <person name="Alioto T."/>
            <person name="Alioto T."/>
            <person name="Gomez Garrido J."/>
        </authorList>
    </citation>
    <scope>NUCLEOTIDE SEQUENCE</scope>
</reference>
<dbReference type="EMBL" id="HBUF01161189">
    <property type="protein sequence ID" value="CAG6650185.1"/>
    <property type="molecule type" value="Transcribed_RNA"/>
</dbReference>
<feature type="region of interest" description="Disordered" evidence="1">
    <location>
        <begin position="40"/>
        <end position="66"/>
    </location>
</feature>
<sequence length="111" mass="12093">MLVPSSEQKQSGRTQTAGSQAGALLGSFSLSQVFSSEPSVQSFSPLQNKPRSIQAPSPQAKKPSWQRGSSVYRRGLTFLSLFFSLQFLTAPFQSQVCFSMSKYKPAGHLMA</sequence>
<dbReference type="EMBL" id="HBUF01161193">
    <property type="protein sequence ID" value="CAG6650209.1"/>
    <property type="molecule type" value="Transcribed_RNA"/>
</dbReference>
<evidence type="ECO:0000256" key="1">
    <source>
        <dbReference type="SAM" id="MobiDB-lite"/>
    </source>
</evidence>
<name>A0A8D8RH77_9HEMI</name>
<proteinExistence type="predicted"/>
<dbReference type="AlphaFoldDB" id="A0A8D8RH77"/>